<evidence type="ECO:0000313" key="5">
    <source>
        <dbReference type="Proteomes" id="UP000049855"/>
    </source>
</evidence>
<dbReference type="Pfam" id="PF12419">
    <property type="entry name" value="DUF3670"/>
    <property type="match status" value="1"/>
</dbReference>
<keyword evidence="4" id="KW-0347">Helicase</keyword>
<dbReference type="SUPFAM" id="SSF52540">
    <property type="entry name" value="P-loop containing nucleoside triphosphate hydrolases"/>
    <property type="match status" value="2"/>
</dbReference>
<dbReference type="SMART" id="SM00490">
    <property type="entry name" value="HELICc"/>
    <property type="match status" value="1"/>
</dbReference>
<evidence type="ECO:0000259" key="2">
    <source>
        <dbReference type="PROSITE" id="PS51192"/>
    </source>
</evidence>
<dbReference type="InterPro" id="IPR050496">
    <property type="entry name" value="SNF2_RAD54_helicase_repair"/>
</dbReference>
<dbReference type="AlphaFoldDB" id="A0A0U1L236"/>
<reference evidence="5" key="1">
    <citation type="submission" date="2015-03" db="EMBL/GenBank/DDBJ databases">
        <authorList>
            <person name="Nijsse Bart"/>
        </authorList>
    </citation>
    <scope>NUCLEOTIDE SEQUENCE [LARGE SCALE GENOMIC DNA]</scope>
</reference>
<dbReference type="Pfam" id="PF00271">
    <property type="entry name" value="Helicase_C"/>
    <property type="match status" value="1"/>
</dbReference>
<dbReference type="RefSeq" id="WP_021170987.1">
    <property type="nucleotide sequence ID" value="NZ_CTRP01000014.1"/>
</dbReference>
<dbReference type="InterPro" id="IPR049730">
    <property type="entry name" value="SNF2/RAD54-like_C"/>
</dbReference>
<evidence type="ECO:0000313" key="4">
    <source>
        <dbReference type="EMBL" id="CQR73722.1"/>
    </source>
</evidence>
<dbReference type="Pfam" id="PF00176">
    <property type="entry name" value="SNF2-rel_dom"/>
    <property type="match status" value="1"/>
</dbReference>
<keyword evidence="4" id="KW-0547">Nucleotide-binding</keyword>
<name>A0A0U1L236_9FIRM</name>
<dbReference type="Gene3D" id="3.40.50.300">
    <property type="entry name" value="P-loop containing nucleotide triphosphate hydrolases"/>
    <property type="match status" value="1"/>
</dbReference>
<dbReference type="InterPro" id="IPR038718">
    <property type="entry name" value="SNF2-like_sf"/>
</dbReference>
<evidence type="ECO:0000259" key="3">
    <source>
        <dbReference type="PROSITE" id="PS51194"/>
    </source>
</evidence>
<protein>
    <submittedName>
        <fullName evidence="4">Helicase, SNF2/RAD54 family</fullName>
    </submittedName>
</protein>
<dbReference type="InterPro" id="IPR014001">
    <property type="entry name" value="Helicase_ATP-bd"/>
</dbReference>
<dbReference type="EMBL" id="CTRP01000014">
    <property type="protein sequence ID" value="CQR73722.1"/>
    <property type="molecule type" value="Genomic_DNA"/>
</dbReference>
<dbReference type="SMART" id="SM00487">
    <property type="entry name" value="DEXDc"/>
    <property type="match status" value="1"/>
</dbReference>
<dbReference type="InterPro" id="IPR000330">
    <property type="entry name" value="SNF2_N"/>
</dbReference>
<dbReference type="GO" id="GO:0015616">
    <property type="term" value="F:DNA translocase activity"/>
    <property type="evidence" value="ECO:0007669"/>
    <property type="project" value="TreeGrafter"/>
</dbReference>
<keyword evidence="1" id="KW-0378">Hydrolase</keyword>
<dbReference type="GO" id="GO:0016787">
    <property type="term" value="F:hydrolase activity"/>
    <property type="evidence" value="ECO:0007669"/>
    <property type="project" value="UniProtKB-KW"/>
</dbReference>
<dbReference type="Gene3D" id="3.40.50.10810">
    <property type="entry name" value="Tandem AAA-ATPase domain"/>
    <property type="match status" value="1"/>
</dbReference>
<organism evidence="4 5">
    <name type="scientific">Sporomusa ovata</name>
    <dbReference type="NCBI Taxonomy" id="2378"/>
    <lineage>
        <taxon>Bacteria</taxon>
        <taxon>Bacillati</taxon>
        <taxon>Bacillota</taxon>
        <taxon>Negativicutes</taxon>
        <taxon>Selenomonadales</taxon>
        <taxon>Sporomusaceae</taxon>
        <taxon>Sporomusa</taxon>
    </lineage>
</organism>
<dbReference type="PANTHER" id="PTHR45629">
    <property type="entry name" value="SNF2/RAD54 FAMILY MEMBER"/>
    <property type="match status" value="1"/>
</dbReference>
<dbReference type="InterPro" id="IPR027417">
    <property type="entry name" value="P-loop_NTPase"/>
</dbReference>
<keyword evidence="5" id="KW-1185">Reference proteome</keyword>
<dbReference type="PROSITE" id="PS51192">
    <property type="entry name" value="HELICASE_ATP_BIND_1"/>
    <property type="match status" value="1"/>
</dbReference>
<dbReference type="InterPro" id="IPR001650">
    <property type="entry name" value="Helicase_C-like"/>
</dbReference>
<keyword evidence="4" id="KW-0067">ATP-binding</keyword>
<accession>A0A0U1L236</accession>
<proteinExistence type="predicted"/>
<feature type="domain" description="Helicase ATP-binding" evidence="2">
    <location>
        <begin position="430"/>
        <end position="589"/>
    </location>
</feature>
<feature type="domain" description="Helicase C-terminal" evidence="3">
    <location>
        <begin position="712"/>
        <end position="869"/>
    </location>
</feature>
<dbReference type="GO" id="GO:0005524">
    <property type="term" value="F:ATP binding"/>
    <property type="evidence" value="ECO:0007669"/>
    <property type="project" value="InterPro"/>
</dbReference>
<dbReference type="CDD" id="cd18012">
    <property type="entry name" value="DEXQc_arch_SWI2_SNF2"/>
    <property type="match status" value="1"/>
</dbReference>
<dbReference type="CDD" id="cd18793">
    <property type="entry name" value="SF2_C_SNF"/>
    <property type="match status" value="1"/>
</dbReference>
<dbReference type="PANTHER" id="PTHR45629:SF7">
    <property type="entry name" value="DNA EXCISION REPAIR PROTEIN ERCC-6-RELATED"/>
    <property type="match status" value="1"/>
</dbReference>
<evidence type="ECO:0000256" key="1">
    <source>
        <dbReference type="ARBA" id="ARBA00022801"/>
    </source>
</evidence>
<dbReference type="PROSITE" id="PS51194">
    <property type="entry name" value="HELICASE_CTER"/>
    <property type="match status" value="1"/>
</dbReference>
<gene>
    <name evidence="4" type="ORF">SpAn4DRAFT_0184</name>
</gene>
<dbReference type="InterPro" id="IPR022138">
    <property type="entry name" value="DUF3670"/>
</dbReference>
<sequence length="883" mass="100760">MPRPKTQEAQVLNACFLPKDFVIDDLPIQPAAELKKWITAFEDDKYSALFQLGFNKKETWFSPSLEYLHHLAELLLKKLSQQPEIEFSRDAVQVGLTDDELYKFKEELPFVIGMEYVDDDWIRAVWKSLLAVFKREIKTYDGTVARYFTDHNANINVAGRVFFHLVENQAEQHPFAFMATYSTKPVKSKRAIHTPLKNALKEFDGDERKLLSLISTVIKAAEKSAFISELLESGELFSPLKLTTEEAYTVLKETTLYEEAGILCRVPDWWRKRSNSIRLSITVGEKEPSKVGLKAIMDFLPSLTVGDEVLTEQELRAFLTMAEGMVQYKGKWVEIDKRKLAAVLQAFEKAKELSSNQSFSLGETMRLELNLGRLLDISGDELTVSVTNGQWFKNMKETLTHPAAMQKVGVEPSFHANLRAYQETGYHWLTQMSKFGFGACLADDMGLGKTVQMIAFLEYQRIHSGGQTLLILPASLIGNWKKEIEKLAPEMPYQILHKSDLKNSKTIQLRDGVFLYITTYGMAVRLETLKDRQWDCLIIDEAQAIKNPGSKQTKAVKAIPAKMRIAMTGTPIENRLGDLWSLFDFLNQGLLGTGKEFTDFTKGLSKHADGYTKLRKMIRPFMLRRLKTDKSIIADLPDKLEMNAYTTLSQKQIALYRQMLGQIAEKLEAVEGMERKGLVLASIMKFKQICNHPDQYLGREEFKPEHSGKFEQLREICETIREKRERVLIFTQFREMTEPIAEFLQSIFGKEGLVLHGGTSVKRRSEMVEQFNGERYVPYMVLSLKAGGVGLNLMAANHVIHFDRWWNPAIENQATDRAFRIGQTRNVMVHKFVTTGTIEEKIDAIIQEKQKLSGELLVAGGEQWITEYNNAELLKIFALGGDE</sequence>
<dbReference type="Proteomes" id="UP000049855">
    <property type="component" value="Unassembled WGS sequence"/>
</dbReference>
<dbReference type="GO" id="GO:0004386">
    <property type="term" value="F:helicase activity"/>
    <property type="evidence" value="ECO:0007669"/>
    <property type="project" value="UniProtKB-KW"/>
</dbReference>